<evidence type="ECO:0000256" key="2">
    <source>
        <dbReference type="ARBA" id="ARBA00023315"/>
    </source>
</evidence>
<dbReference type="AlphaFoldDB" id="A0A2S7VP63"/>
<evidence type="ECO:0000259" key="3">
    <source>
        <dbReference type="PROSITE" id="PS51186"/>
    </source>
</evidence>
<dbReference type="InterPro" id="IPR000182">
    <property type="entry name" value="GNAT_dom"/>
</dbReference>
<evidence type="ECO:0000313" key="5">
    <source>
        <dbReference type="Proteomes" id="UP000238707"/>
    </source>
</evidence>
<keyword evidence="1 4" id="KW-0808">Transferase</keyword>
<name>A0A2S7VP63_9VIBR</name>
<dbReference type="PANTHER" id="PTHR43800:SF1">
    <property type="entry name" value="PEPTIDYL-LYSINE N-ACETYLTRANSFERASE YJAB"/>
    <property type="match status" value="1"/>
</dbReference>
<sequence>MIREYRAADIDAVLDIWLEASIKAHDFIAPEFWKSQVCNMRNIYLPASQTYVYLNGGQVRGFYSLHEGVLAAIFVNPTEQGYGIGKQLMTHAKLQRPNLSLSVYKENQASIGFYLSQGFEIVRERTDEHTGHQEYFMRLA</sequence>
<evidence type="ECO:0000256" key="1">
    <source>
        <dbReference type="ARBA" id="ARBA00022679"/>
    </source>
</evidence>
<reference evidence="4 5" key="1">
    <citation type="submission" date="2016-12" db="EMBL/GenBank/DDBJ databases">
        <title>Diversity of luminous bacteria.</title>
        <authorList>
            <person name="Yoshizawa S."/>
            <person name="Kogure K."/>
        </authorList>
    </citation>
    <scope>NUCLEOTIDE SEQUENCE [LARGE SCALE GENOMIC DNA]</scope>
    <source>
        <strain evidence="4 5">LC2-408</strain>
    </source>
</reference>
<dbReference type="Gene3D" id="3.40.630.30">
    <property type="match status" value="1"/>
</dbReference>
<dbReference type="SUPFAM" id="SSF55729">
    <property type="entry name" value="Acyl-CoA N-acyltransferases (Nat)"/>
    <property type="match status" value="1"/>
</dbReference>
<accession>A0A2S7VP63</accession>
<keyword evidence="5" id="KW-1185">Reference proteome</keyword>
<dbReference type="Proteomes" id="UP000238707">
    <property type="component" value="Unassembled WGS sequence"/>
</dbReference>
<comment type="caution">
    <text evidence="4">The sequence shown here is derived from an EMBL/GenBank/DDBJ whole genome shotgun (WGS) entry which is preliminary data.</text>
</comment>
<dbReference type="Pfam" id="PF13508">
    <property type="entry name" value="Acetyltransf_7"/>
    <property type="match status" value="1"/>
</dbReference>
<dbReference type="RefSeq" id="WP_105023591.1">
    <property type="nucleotide sequence ID" value="NZ_MSCI01000001.1"/>
</dbReference>
<dbReference type="CDD" id="cd04301">
    <property type="entry name" value="NAT_SF"/>
    <property type="match status" value="1"/>
</dbReference>
<dbReference type="GO" id="GO:0016747">
    <property type="term" value="F:acyltransferase activity, transferring groups other than amino-acyl groups"/>
    <property type="evidence" value="ECO:0007669"/>
    <property type="project" value="InterPro"/>
</dbReference>
<dbReference type="PROSITE" id="PS51186">
    <property type="entry name" value="GNAT"/>
    <property type="match status" value="1"/>
</dbReference>
<dbReference type="NCBIfam" id="NF007853">
    <property type="entry name" value="PRK10562.1"/>
    <property type="match status" value="1"/>
</dbReference>
<dbReference type="PANTHER" id="PTHR43800">
    <property type="entry name" value="PEPTIDYL-LYSINE N-ACETYLTRANSFERASE YJAB"/>
    <property type="match status" value="1"/>
</dbReference>
<gene>
    <name evidence="4" type="ORF">BTO10_03575</name>
</gene>
<organism evidence="4 5">
    <name type="scientific">Vibrio chagasii</name>
    <dbReference type="NCBI Taxonomy" id="170679"/>
    <lineage>
        <taxon>Bacteria</taxon>
        <taxon>Pseudomonadati</taxon>
        <taxon>Pseudomonadota</taxon>
        <taxon>Gammaproteobacteria</taxon>
        <taxon>Vibrionales</taxon>
        <taxon>Vibrionaceae</taxon>
        <taxon>Vibrio</taxon>
    </lineage>
</organism>
<evidence type="ECO:0000313" key="4">
    <source>
        <dbReference type="EMBL" id="PQJ63889.1"/>
    </source>
</evidence>
<protein>
    <submittedName>
        <fullName evidence="4">N-acetyltransferase</fullName>
    </submittedName>
</protein>
<keyword evidence="2" id="KW-0012">Acyltransferase</keyword>
<feature type="domain" description="N-acetyltransferase" evidence="3">
    <location>
        <begin position="1"/>
        <end position="140"/>
    </location>
</feature>
<proteinExistence type="predicted"/>
<dbReference type="EMBL" id="MSCI01000001">
    <property type="protein sequence ID" value="PQJ63889.1"/>
    <property type="molecule type" value="Genomic_DNA"/>
</dbReference>
<dbReference type="InterPro" id="IPR016181">
    <property type="entry name" value="Acyl_CoA_acyltransferase"/>
</dbReference>